<dbReference type="SUPFAM" id="SSF53474">
    <property type="entry name" value="alpha/beta-Hydrolases"/>
    <property type="match status" value="1"/>
</dbReference>
<dbReference type="InterPro" id="IPR029058">
    <property type="entry name" value="AB_hydrolase_fold"/>
</dbReference>
<evidence type="ECO:0000313" key="5">
    <source>
        <dbReference type="Proteomes" id="UP001303473"/>
    </source>
</evidence>
<evidence type="ECO:0000313" key="4">
    <source>
        <dbReference type="EMBL" id="KAK3942962.1"/>
    </source>
</evidence>
<name>A0AAN6S6J0_9PEZI</name>
<sequence length="343" mass="38149">MVDKLTPTDTRVEHHTAAVNGKTYHYLLGTPSTSSPAGTVLLVHGWPDLSFGWRYQVPFLLSQGYRVIVPDMLGYGRSDAPESLSEYSLKSMSDDMAALCKHVLGDCEGQVILGGHDWGGALVWRIALWHPELLKAVFSVCTPYPPPRDMYISPEMLVQMLPNFKYQLQLGGPDVQREIVGKEKLRQLLNGIYGGRGPNREPAFSTEKGVLFENLDKIGQSPLLTPEETSFYVQEYERHGMRGPLNWYRTGKINFEEELELVKDGRVRVTVPGLIIAASKDGALPPSMSVGMEKHFDKGLTKREVNASHWALWEAPAGVNKYIGEFLEGVLKGESGESFKASI</sequence>
<evidence type="ECO:0000256" key="2">
    <source>
        <dbReference type="ARBA" id="ARBA00038334"/>
    </source>
</evidence>
<protein>
    <submittedName>
        <fullName evidence="4">Alpha/beta-hydrolase</fullName>
    </submittedName>
</protein>
<dbReference type="Proteomes" id="UP001303473">
    <property type="component" value="Unassembled WGS sequence"/>
</dbReference>
<dbReference type="PANTHER" id="PTHR43329">
    <property type="entry name" value="EPOXIDE HYDROLASE"/>
    <property type="match status" value="1"/>
</dbReference>
<evidence type="ECO:0000256" key="1">
    <source>
        <dbReference type="ARBA" id="ARBA00022801"/>
    </source>
</evidence>
<dbReference type="GO" id="GO:0016787">
    <property type="term" value="F:hydrolase activity"/>
    <property type="evidence" value="ECO:0007669"/>
    <property type="project" value="UniProtKB-KW"/>
</dbReference>
<comment type="similarity">
    <text evidence="2">Belongs to the AB hydrolase superfamily. Epoxide hydrolase family.</text>
</comment>
<dbReference type="PRINTS" id="PR00111">
    <property type="entry name" value="ABHYDROLASE"/>
</dbReference>
<proteinExistence type="inferred from homology"/>
<dbReference type="EMBL" id="MU853769">
    <property type="protein sequence ID" value="KAK3942962.1"/>
    <property type="molecule type" value="Genomic_DNA"/>
</dbReference>
<accession>A0AAN6S6J0</accession>
<dbReference type="Gene3D" id="3.40.50.1820">
    <property type="entry name" value="alpha/beta hydrolase"/>
    <property type="match status" value="1"/>
</dbReference>
<dbReference type="InterPro" id="IPR000073">
    <property type="entry name" value="AB_hydrolase_1"/>
</dbReference>
<dbReference type="PRINTS" id="PR00412">
    <property type="entry name" value="EPOXHYDRLASE"/>
</dbReference>
<organism evidence="4 5">
    <name type="scientific">Diplogelasinospora grovesii</name>
    <dbReference type="NCBI Taxonomy" id="303347"/>
    <lineage>
        <taxon>Eukaryota</taxon>
        <taxon>Fungi</taxon>
        <taxon>Dikarya</taxon>
        <taxon>Ascomycota</taxon>
        <taxon>Pezizomycotina</taxon>
        <taxon>Sordariomycetes</taxon>
        <taxon>Sordariomycetidae</taxon>
        <taxon>Sordariales</taxon>
        <taxon>Diplogelasinosporaceae</taxon>
        <taxon>Diplogelasinospora</taxon>
    </lineage>
</organism>
<evidence type="ECO:0000259" key="3">
    <source>
        <dbReference type="Pfam" id="PF00561"/>
    </source>
</evidence>
<dbReference type="Pfam" id="PF00561">
    <property type="entry name" value="Abhydrolase_1"/>
    <property type="match status" value="1"/>
</dbReference>
<dbReference type="AlphaFoldDB" id="A0AAN6S6J0"/>
<gene>
    <name evidence="4" type="ORF">QBC46DRAFT_378575</name>
</gene>
<reference evidence="5" key="1">
    <citation type="journal article" date="2023" name="Mol. Phylogenet. Evol.">
        <title>Genome-scale phylogeny and comparative genomics of the fungal order Sordariales.</title>
        <authorList>
            <person name="Hensen N."/>
            <person name="Bonometti L."/>
            <person name="Westerberg I."/>
            <person name="Brannstrom I.O."/>
            <person name="Guillou S."/>
            <person name="Cros-Aarteil S."/>
            <person name="Calhoun S."/>
            <person name="Haridas S."/>
            <person name="Kuo A."/>
            <person name="Mondo S."/>
            <person name="Pangilinan J."/>
            <person name="Riley R."/>
            <person name="LaButti K."/>
            <person name="Andreopoulos B."/>
            <person name="Lipzen A."/>
            <person name="Chen C."/>
            <person name="Yan M."/>
            <person name="Daum C."/>
            <person name="Ng V."/>
            <person name="Clum A."/>
            <person name="Steindorff A."/>
            <person name="Ohm R.A."/>
            <person name="Martin F."/>
            <person name="Silar P."/>
            <person name="Natvig D.O."/>
            <person name="Lalanne C."/>
            <person name="Gautier V."/>
            <person name="Ament-Velasquez S.L."/>
            <person name="Kruys A."/>
            <person name="Hutchinson M.I."/>
            <person name="Powell A.J."/>
            <person name="Barry K."/>
            <person name="Miller A.N."/>
            <person name="Grigoriev I.V."/>
            <person name="Debuchy R."/>
            <person name="Gladieux P."/>
            <person name="Hiltunen Thoren M."/>
            <person name="Johannesson H."/>
        </authorList>
    </citation>
    <scope>NUCLEOTIDE SEQUENCE [LARGE SCALE GENOMIC DNA]</scope>
    <source>
        <strain evidence="5">CBS 340.73</strain>
    </source>
</reference>
<dbReference type="InterPro" id="IPR000639">
    <property type="entry name" value="Epox_hydrolase-like"/>
</dbReference>
<feature type="domain" description="AB hydrolase-1" evidence="3">
    <location>
        <begin position="39"/>
        <end position="164"/>
    </location>
</feature>
<keyword evidence="5" id="KW-1185">Reference proteome</keyword>
<comment type="caution">
    <text evidence="4">The sequence shown here is derived from an EMBL/GenBank/DDBJ whole genome shotgun (WGS) entry which is preliminary data.</text>
</comment>
<keyword evidence="1" id="KW-0378">Hydrolase</keyword>